<accession>A0A0H2R7D9</accession>
<dbReference type="Proteomes" id="UP000053477">
    <property type="component" value="Unassembled WGS sequence"/>
</dbReference>
<dbReference type="InterPro" id="IPR024983">
    <property type="entry name" value="CHAT_dom"/>
</dbReference>
<dbReference type="EMBL" id="KQ086315">
    <property type="protein sequence ID" value="KLO05393.1"/>
    <property type="molecule type" value="Genomic_DNA"/>
</dbReference>
<dbReference type="STRING" id="27342.A0A0H2R7D9"/>
<dbReference type="OrthoDB" id="9991317at2759"/>
<dbReference type="Pfam" id="PF12770">
    <property type="entry name" value="CHAT"/>
    <property type="match status" value="1"/>
</dbReference>
<evidence type="ECO:0000313" key="3">
    <source>
        <dbReference type="Proteomes" id="UP000053477"/>
    </source>
</evidence>
<keyword evidence="3" id="KW-1185">Reference proteome</keyword>
<organism evidence="2 3">
    <name type="scientific">Schizopora paradoxa</name>
    <dbReference type="NCBI Taxonomy" id="27342"/>
    <lineage>
        <taxon>Eukaryota</taxon>
        <taxon>Fungi</taxon>
        <taxon>Dikarya</taxon>
        <taxon>Basidiomycota</taxon>
        <taxon>Agaricomycotina</taxon>
        <taxon>Agaricomycetes</taxon>
        <taxon>Hymenochaetales</taxon>
        <taxon>Schizoporaceae</taxon>
        <taxon>Schizopora</taxon>
    </lineage>
</organism>
<sequence length="358" mass="40020">MTGWKQMVPAFQSLRQAAIEGPVIILNISQYRSDAIIVYDFNDAVLVPLPGVEIGMLANLASYCSDPQFTRADDFAKKLRQVLQSLWNVLVSPVVEHLLPSLPAKSRIWWCPTSHLCALPLHAAGPYLPRQRNLPDIYISSYTSTLSVLIAARRNLATKDTKPELLVIADTGQPDALLPSVQKELERIQKYDIVVRQASGEDANKTNILSVLPQYRWVHFACHGHREQESFRSWFQLYGNERLELLDFIQARLPDAELAFLSACHAAAVDAQGTPDEVIHLAGALQFCGFRSVVGTLWAMADVDGPDVADDFYSHMISDNEKAMDFIQSAVGLNVAVKEMRKRKVPLDRWVNFVHIGA</sequence>
<dbReference type="InParanoid" id="A0A0H2R7D9"/>
<reference evidence="2 3" key="1">
    <citation type="submission" date="2015-04" db="EMBL/GenBank/DDBJ databases">
        <title>Complete genome sequence of Schizopora paradoxa KUC8140, a cosmopolitan wood degrader in East Asia.</title>
        <authorList>
            <consortium name="DOE Joint Genome Institute"/>
            <person name="Min B."/>
            <person name="Park H."/>
            <person name="Jang Y."/>
            <person name="Kim J.-J."/>
            <person name="Kim K.H."/>
            <person name="Pangilinan J."/>
            <person name="Lipzen A."/>
            <person name="Riley R."/>
            <person name="Grigoriev I.V."/>
            <person name="Spatafora J.W."/>
            <person name="Choi I.-G."/>
        </authorList>
    </citation>
    <scope>NUCLEOTIDE SEQUENCE [LARGE SCALE GENOMIC DNA]</scope>
    <source>
        <strain evidence="2 3">KUC8140</strain>
    </source>
</reference>
<proteinExistence type="predicted"/>
<name>A0A0H2R7D9_9AGAM</name>
<protein>
    <recommendedName>
        <fullName evidence="1">CHAT domain-containing protein</fullName>
    </recommendedName>
</protein>
<evidence type="ECO:0000259" key="1">
    <source>
        <dbReference type="Pfam" id="PF12770"/>
    </source>
</evidence>
<gene>
    <name evidence="2" type="ORF">SCHPADRAFT_933660</name>
</gene>
<feature type="domain" description="CHAT" evidence="1">
    <location>
        <begin position="81"/>
        <end position="357"/>
    </location>
</feature>
<dbReference type="AlphaFoldDB" id="A0A0H2R7D9"/>
<evidence type="ECO:0000313" key="2">
    <source>
        <dbReference type="EMBL" id="KLO05393.1"/>
    </source>
</evidence>